<dbReference type="EMBL" id="CH964251">
    <property type="protein sequence ID" value="EDW83242.1"/>
    <property type="molecule type" value="Genomic_DNA"/>
</dbReference>
<dbReference type="KEGG" id="dwi:6649905"/>
<feature type="region of interest" description="Disordered" evidence="1">
    <location>
        <begin position="73"/>
        <end position="134"/>
    </location>
</feature>
<evidence type="ECO:0000313" key="3">
    <source>
        <dbReference type="Proteomes" id="UP000007798"/>
    </source>
</evidence>
<name>B4NG25_DROWI</name>
<organism evidence="2 3">
    <name type="scientific">Drosophila willistoni</name>
    <name type="common">Fruit fly</name>
    <dbReference type="NCBI Taxonomy" id="7260"/>
    <lineage>
        <taxon>Eukaryota</taxon>
        <taxon>Metazoa</taxon>
        <taxon>Ecdysozoa</taxon>
        <taxon>Arthropoda</taxon>
        <taxon>Hexapoda</taxon>
        <taxon>Insecta</taxon>
        <taxon>Pterygota</taxon>
        <taxon>Neoptera</taxon>
        <taxon>Endopterygota</taxon>
        <taxon>Diptera</taxon>
        <taxon>Brachycera</taxon>
        <taxon>Muscomorpha</taxon>
        <taxon>Ephydroidea</taxon>
        <taxon>Drosophilidae</taxon>
        <taxon>Drosophila</taxon>
        <taxon>Sophophora</taxon>
    </lineage>
</organism>
<protein>
    <submittedName>
        <fullName evidence="2">Uncharacterized protein</fullName>
    </submittedName>
</protein>
<dbReference type="Proteomes" id="UP000007798">
    <property type="component" value="Unassembled WGS sequence"/>
</dbReference>
<dbReference type="InParanoid" id="B4NG25"/>
<sequence>MVSVDGKPRPTFDKIADILDVLIDDGSQYARPGPRPYASTGPLIQEGYQHGYDYNYGSGHGYGSGIGYAQPPVQGGYNYYPPPRPVHEVRPSPGYHVEPHYPHRQPEPYGYSNSRDYSYGYGSGSSGGYKSRGY</sequence>
<gene>
    <name evidence="2" type="primary">Dwil\GK22755</name>
    <name evidence="2" type="ORF">Dwil_GK22755</name>
</gene>
<evidence type="ECO:0000313" key="2">
    <source>
        <dbReference type="EMBL" id="EDW83242.1"/>
    </source>
</evidence>
<keyword evidence="3" id="KW-1185">Reference proteome</keyword>
<dbReference type="OMA" id="QLNIGFC"/>
<dbReference type="HOGENOM" id="CLU_1817779_0_0_1"/>
<feature type="compositionally biased region" description="Low complexity" evidence="1">
    <location>
        <begin position="109"/>
        <end position="120"/>
    </location>
</feature>
<dbReference type="AlphaFoldDB" id="B4NG25"/>
<feature type="compositionally biased region" description="Basic and acidic residues" evidence="1">
    <location>
        <begin position="97"/>
        <end position="106"/>
    </location>
</feature>
<reference evidence="2 3" key="1">
    <citation type="journal article" date="2007" name="Nature">
        <title>Evolution of genes and genomes on the Drosophila phylogeny.</title>
        <authorList>
            <consortium name="Drosophila 12 Genomes Consortium"/>
            <person name="Clark A.G."/>
            <person name="Eisen M.B."/>
            <person name="Smith D.R."/>
            <person name="Bergman C.M."/>
            <person name="Oliver B."/>
            <person name="Markow T.A."/>
            <person name="Kaufman T.C."/>
            <person name="Kellis M."/>
            <person name="Gelbart W."/>
            <person name="Iyer V.N."/>
            <person name="Pollard D.A."/>
            <person name="Sackton T.B."/>
            <person name="Larracuente A.M."/>
            <person name="Singh N.D."/>
            <person name="Abad J.P."/>
            <person name="Abt D.N."/>
            <person name="Adryan B."/>
            <person name="Aguade M."/>
            <person name="Akashi H."/>
            <person name="Anderson W.W."/>
            <person name="Aquadro C.F."/>
            <person name="Ardell D.H."/>
            <person name="Arguello R."/>
            <person name="Artieri C.G."/>
            <person name="Barbash D.A."/>
            <person name="Barker D."/>
            <person name="Barsanti P."/>
            <person name="Batterham P."/>
            <person name="Batzoglou S."/>
            <person name="Begun D."/>
            <person name="Bhutkar A."/>
            <person name="Blanco E."/>
            <person name="Bosak S.A."/>
            <person name="Bradley R.K."/>
            <person name="Brand A.D."/>
            <person name="Brent M.R."/>
            <person name="Brooks A.N."/>
            <person name="Brown R.H."/>
            <person name="Butlin R.K."/>
            <person name="Caggese C."/>
            <person name="Calvi B.R."/>
            <person name="Bernardo de Carvalho A."/>
            <person name="Caspi A."/>
            <person name="Castrezana S."/>
            <person name="Celniker S.E."/>
            <person name="Chang J.L."/>
            <person name="Chapple C."/>
            <person name="Chatterji S."/>
            <person name="Chinwalla A."/>
            <person name="Civetta A."/>
            <person name="Clifton S.W."/>
            <person name="Comeron J.M."/>
            <person name="Costello J.C."/>
            <person name="Coyne J.A."/>
            <person name="Daub J."/>
            <person name="David R.G."/>
            <person name="Delcher A.L."/>
            <person name="Delehaunty K."/>
            <person name="Do C.B."/>
            <person name="Ebling H."/>
            <person name="Edwards K."/>
            <person name="Eickbush T."/>
            <person name="Evans J.D."/>
            <person name="Filipski A."/>
            <person name="Findeiss S."/>
            <person name="Freyhult E."/>
            <person name="Fulton L."/>
            <person name="Fulton R."/>
            <person name="Garcia A.C."/>
            <person name="Gardiner A."/>
            <person name="Garfield D.A."/>
            <person name="Garvin B.E."/>
            <person name="Gibson G."/>
            <person name="Gilbert D."/>
            <person name="Gnerre S."/>
            <person name="Godfrey J."/>
            <person name="Good R."/>
            <person name="Gotea V."/>
            <person name="Gravely B."/>
            <person name="Greenberg A.J."/>
            <person name="Griffiths-Jones S."/>
            <person name="Gross S."/>
            <person name="Guigo R."/>
            <person name="Gustafson E.A."/>
            <person name="Haerty W."/>
            <person name="Hahn M.W."/>
            <person name="Halligan D.L."/>
            <person name="Halpern A.L."/>
            <person name="Halter G.M."/>
            <person name="Han M.V."/>
            <person name="Heger A."/>
            <person name="Hillier L."/>
            <person name="Hinrichs A.S."/>
            <person name="Holmes I."/>
            <person name="Hoskins R.A."/>
            <person name="Hubisz M.J."/>
            <person name="Hultmark D."/>
            <person name="Huntley M.A."/>
            <person name="Jaffe D.B."/>
            <person name="Jagadeeshan S."/>
            <person name="Jeck W.R."/>
            <person name="Johnson J."/>
            <person name="Jones C.D."/>
            <person name="Jordan W.C."/>
            <person name="Karpen G.H."/>
            <person name="Kataoka E."/>
            <person name="Keightley P.D."/>
            <person name="Kheradpour P."/>
            <person name="Kirkness E.F."/>
            <person name="Koerich L.B."/>
            <person name="Kristiansen K."/>
            <person name="Kudrna D."/>
            <person name="Kulathinal R.J."/>
            <person name="Kumar S."/>
            <person name="Kwok R."/>
            <person name="Lander E."/>
            <person name="Langley C.H."/>
            <person name="Lapoint R."/>
            <person name="Lazzaro B.P."/>
            <person name="Lee S.J."/>
            <person name="Levesque L."/>
            <person name="Li R."/>
            <person name="Lin C.F."/>
            <person name="Lin M.F."/>
            <person name="Lindblad-Toh K."/>
            <person name="Llopart A."/>
            <person name="Long M."/>
            <person name="Low L."/>
            <person name="Lozovsky E."/>
            <person name="Lu J."/>
            <person name="Luo M."/>
            <person name="Machado C.A."/>
            <person name="Makalowski W."/>
            <person name="Marzo M."/>
            <person name="Matsuda M."/>
            <person name="Matzkin L."/>
            <person name="McAllister B."/>
            <person name="McBride C.S."/>
            <person name="McKernan B."/>
            <person name="McKernan K."/>
            <person name="Mendez-Lago M."/>
            <person name="Minx P."/>
            <person name="Mollenhauer M.U."/>
            <person name="Montooth K."/>
            <person name="Mount S.M."/>
            <person name="Mu X."/>
            <person name="Myers E."/>
            <person name="Negre B."/>
            <person name="Newfeld S."/>
            <person name="Nielsen R."/>
            <person name="Noor M.A."/>
            <person name="O'Grady P."/>
            <person name="Pachter L."/>
            <person name="Papaceit M."/>
            <person name="Parisi M.J."/>
            <person name="Parisi M."/>
            <person name="Parts L."/>
            <person name="Pedersen J.S."/>
            <person name="Pesole G."/>
            <person name="Phillippy A.M."/>
            <person name="Ponting C.P."/>
            <person name="Pop M."/>
            <person name="Porcelli D."/>
            <person name="Powell J.R."/>
            <person name="Prohaska S."/>
            <person name="Pruitt K."/>
            <person name="Puig M."/>
            <person name="Quesneville H."/>
            <person name="Ram K.R."/>
            <person name="Rand D."/>
            <person name="Rasmussen M.D."/>
            <person name="Reed L.K."/>
            <person name="Reenan R."/>
            <person name="Reily A."/>
            <person name="Remington K.A."/>
            <person name="Rieger T.T."/>
            <person name="Ritchie M.G."/>
            <person name="Robin C."/>
            <person name="Rogers Y.H."/>
            <person name="Rohde C."/>
            <person name="Rozas J."/>
            <person name="Rubenfield M.J."/>
            <person name="Ruiz A."/>
            <person name="Russo S."/>
            <person name="Salzberg S.L."/>
            <person name="Sanchez-Gracia A."/>
            <person name="Saranga D.J."/>
            <person name="Sato H."/>
            <person name="Schaeffer S.W."/>
            <person name="Schatz M.C."/>
            <person name="Schlenke T."/>
            <person name="Schwartz R."/>
            <person name="Segarra C."/>
            <person name="Singh R.S."/>
            <person name="Sirot L."/>
            <person name="Sirota M."/>
            <person name="Sisneros N.B."/>
            <person name="Smith C.D."/>
            <person name="Smith T.F."/>
            <person name="Spieth J."/>
            <person name="Stage D.E."/>
            <person name="Stark A."/>
            <person name="Stephan W."/>
            <person name="Strausberg R.L."/>
            <person name="Strempel S."/>
            <person name="Sturgill D."/>
            <person name="Sutton G."/>
            <person name="Sutton G.G."/>
            <person name="Tao W."/>
            <person name="Teichmann S."/>
            <person name="Tobari Y.N."/>
            <person name="Tomimura Y."/>
            <person name="Tsolas J.M."/>
            <person name="Valente V.L."/>
            <person name="Venter E."/>
            <person name="Venter J.C."/>
            <person name="Vicario S."/>
            <person name="Vieira F.G."/>
            <person name="Vilella A.J."/>
            <person name="Villasante A."/>
            <person name="Walenz B."/>
            <person name="Wang J."/>
            <person name="Wasserman M."/>
            <person name="Watts T."/>
            <person name="Wilson D."/>
            <person name="Wilson R.K."/>
            <person name="Wing R.A."/>
            <person name="Wolfner M.F."/>
            <person name="Wong A."/>
            <person name="Wong G.K."/>
            <person name="Wu C.I."/>
            <person name="Wu G."/>
            <person name="Yamamoto D."/>
            <person name="Yang H.P."/>
            <person name="Yang S.P."/>
            <person name="Yorke J.A."/>
            <person name="Yoshida K."/>
            <person name="Zdobnov E."/>
            <person name="Zhang P."/>
            <person name="Zhang Y."/>
            <person name="Zimin A.V."/>
            <person name="Baldwin J."/>
            <person name="Abdouelleil A."/>
            <person name="Abdulkadir J."/>
            <person name="Abebe A."/>
            <person name="Abera B."/>
            <person name="Abreu J."/>
            <person name="Acer S.C."/>
            <person name="Aftuck L."/>
            <person name="Alexander A."/>
            <person name="An P."/>
            <person name="Anderson E."/>
            <person name="Anderson S."/>
            <person name="Arachi H."/>
            <person name="Azer M."/>
            <person name="Bachantsang P."/>
            <person name="Barry A."/>
            <person name="Bayul T."/>
            <person name="Berlin A."/>
            <person name="Bessette D."/>
            <person name="Bloom T."/>
            <person name="Blye J."/>
            <person name="Boguslavskiy L."/>
            <person name="Bonnet C."/>
            <person name="Boukhgalter B."/>
            <person name="Bourzgui I."/>
            <person name="Brown A."/>
            <person name="Cahill P."/>
            <person name="Channer S."/>
            <person name="Cheshatsang Y."/>
            <person name="Chuda L."/>
            <person name="Citroen M."/>
            <person name="Collymore A."/>
            <person name="Cooke P."/>
            <person name="Costello M."/>
            <person name="D'Aco K."/>
            <person name="Daza R."/>
            <person name="De Haan G."/>
            <person name="DeGray S."/>
            <person name="DeMaso C."/>
            <person name="Dhargay N."/>
            <person name="Dooley K."/>
            <person name="Dooley E."/>
            <person name="Doricent M."/>
            <person name="Dorje P."/>
            <person name="Dorjee K."/>
            <person name="Dupes A."/>
            <person name="Elong R."/>
            <person name="Falk J."/>
            <person name="Farina A."/>
            <person name="Faro S."/>
            <person name="Ferguson D."/>
            <person name="Fisher S."/>
            <person name="Foley C.D."/>
            <person name="Franke A."/>
            <person name="Friedrich D."/>
            <person name="Gadbois L."/>
            <person name="Gearin G."/>
            <person name="Gearin C.R."/>
            <person name="Giannoukos G."/>
            <person name="Goode T."/>
            <person name="Graham J."/>
            <person name="Grandbois E."/>
            <person name="Grewal S."/>
            <person name="Gyaltsen K."/>
            <person name="Hafez N."/>
            <person name="Hagos B."/>
            <person name="Hall J."/>
            <person name="Henson C."/>
            <person name="Hollinger A."/>
            <person name="Honan T."/>
            <person name="Huard M.D."/>
            <person name="Hughes L."/>
            <person name="Hurhula B."/>
            <person name="Husby M.E."/>
            <person name="Kamat A."/>
            <person name="Kanga B."/>
            <person name="Kashin S."/>
            <person name="Khazanovich D."/>
            <person name="Kisner P."/>
            <person name="Lance K."/>
            <person name="Lara M."/>
            <person name="Lee W."/>
            <person name="Lennon N."/>
            <person name="Letendre F."/>
            <person name="LeVine R."/>
            <person name="Lipovsky A."/>
            <person name="Liu X."/>
            <person name="Liu J."/>
            <person name="Liu S."/>
            <person name="Lokyitsang T."/>
            <person name="Lokyitsang Y."/>
            <person name="Lubonja R."/>
            <person name="Lui A."/>
            <person name="MacDonald P."/>
            <person name="Magnisalis V."/>
            <person name="Maru K."/>
            <person name="Matthews C."/>
            <person name="McCusker W."/>
            <person name="McDonough S."/>
            <person name="Mehta T."/>
            <person name="Meldrim J."/>
            <person name="Meneus L."/>
            <person name="Mihai O."/>
            <person name="Mihalev A."/>
            <person name="Mihova T."/>
            <person name="Mittelman R."/>
            <person name="Mlenga V."/>
            <person name="Montmayeur A."/>
            <person name="Mulrain L."/>
            <person name="Navidi A."/>
            <person name="Naylor J."/>
            <person name="Negash T."/>
            <person name="Nguyen T."/>
            <person name="Nguyen N."/>
            <person name="Nicol R."/>
            <person name="Norbu C."/>
            <person name="Norbu N."/>
            <person name="Novod N."/>
            <person name="O'Neill B."/>
            <person name="Osman S."/>
            <person name="Markiewicz E."/>
            <person name="Oyono O.L."/>
            <person name="Patti C."/>
            <person name="Phunkhang P."/>
            <person name="Pierre F."/>
            <person name="Priest M."/>
            <person name="Raghuraman S."/>
            <person name="Rege F."/>
            <person name="Reyes R."/>
            <person name="Rise C."/>
            <person name="Rogov P."/>
            <person name="Ross K."/>
            <person name="Ryan E."/>
            <person name="Settipalli S."/>
            <person name="Shea T."/>
            <person name="Sherpa N."/>
            <person name="Shi L."/>
            <person name="Shih D."/>
            <person name="Sparrow T."/>
            <person name="Spaulding J."/>
            <person name="Stalker J."/>
            <person name="Stange-Thomann N."/>
            <person name="Stavropoulos S."/>
            <person name="Stone C."/>
            <person name="Strader C."/>
            <person name="Tesfaye S."/>
            <person name="Thomson T."/>
            <person name="Thoulutsang Y."/>
            <person name="Thoulutsang D."/>
            <person name="Topham K."/>
            <person name="Topping I."/>
            <person name="Tsamla T."/>
            <person name="Vassiliev H."/>
            <person name="Vo A."/>
            <person name="Wangchuk T."/>
            <person name="Wangdi T."/>
            <person name="Weiand M."/>
            <person name="Wilkinson J."/>
            <person name="Wilson A."/>
            <person name="Yadav S."/>
            <person name="Young G."/>
            <person name="Yu Q."/>
            <person name="Zembek L."/>
            <person name="Zhong D."/>
            <person name="Zimmer A."/>
            <person name="Zwirko Z."/>
            <person name="Jaffe D.B."/>
            <person name="Alvarez P."/>
            <person name="Brockman W."/>
            <person name="Butler J."/>
            <person name="Chin C."/>
            <person name="Gnerre S."/>
            <person name="Grabherr M."/>
            <person name="Kleber M."/>
            <person name="Mauceli E."/>
            <person name="MacCallum I."/>
        </authorList>
    </citation>
    <scope>NUCLEOTIDE SEQUENCE [LARGE SCALE GENOMIC DNA]</scope>
    <source>
        <strain evidence="3">Tucson 14030-0811.24</strain>
    </source>
</reference>
<proteinExistence type="predicted"/>
<evidence type="ECO:0000256" key="1">
    <source>
        <dbReference type="SAM" id="MobiDB-lite"/>
    </source>
</evidence>
<accession>B4NG25</accession>